<evidence type="ECO:0000313" key="4">
    <source>
        <dbReference type="Proteomes" id="UP000298112"/>
    </source>
</evidence>
<gene>
    <name evidence="3" type="ORF">EHQ95_07075</name>
</gene>
<proteinExistence type="predicted"/>
<keyword evidence="1" id="KW-0812">Transmembrane</keyword>
<feature type="transmembrane region" description="Helical" evidence="1">
    <location>
        <begin position="12"/>
        <end position="32"/>
    </location>
</feature>
<dbReference type="InterPro" id="IPR007560">
    <property type="entry name" value="Restrct_endonuc_IV_Mrr"/>
</dbReference>
<evidence type="ECO:0000256" key="1">
    <source>
        <dbReference type="SAM" id="Phobius"/>
    </source>
</evidence>
<keyword evidence="4" id="KW-1185">Reference proteome</keyword>
<organism evidence="3 4">
    <name type="scientific">Leptospira vanthielii</name>
    <dbReference type="NCBI Taxonomy" id="293085"/>
    <lineage>
        <taxon>Bacteria</taxon>
        <taxon>Pseudomonadati</taxon>
        <taxon>Spirochaetota</taxon>
        <taxon>Spirochaetia</taxon>
        <taxon>Leptospirales</taxon>
        <taxon>Leptospiraceae</taxon>
        <taxon>Leptospira</taxon>
    </lineage>
</organism>
<dbReference type="InterPro" id="IPR011335">
    <property type="entry name" value="Restrct_endonuc-II-like"/>
</dbReference>
<dbReference type="Pfam" id="PF04471">
    <property type="entry name" value="Mrr_cat"/>
    <property type="match status" value="1"/>
</dbReference>
<feature type="domain" description="Restriction endonuclease type IV Mrr" evidence="2">
    <location>
        <begin position="191"/>
        <end position="281"/>
    </location>
</feature>
<protein>
    <recommendedName>
        <fullName evidence="2">Restriction endonuclease type IV Mrr domain-containing protein</fullName>
    </recommendedName>
</protein>
<accession>A0ABY2NQZ9</accession>
<dbReference type="Proteomes" id="UP000298112">
    <property type="component" value="Unassembled WGS sequence"/>
</dbReference>
<evidence type="ECO:0000313" key="3">
    <source>
        <dbReference type="EMBL" id="TGM58487.1"/>
    </source>
</evidence>
<name>A0ABY2NQZ9_9LEPT</name>
<sequence length="305" mass="35756">MNIIKTLIRDLFSPIASILGVFLTLYFGIFYVPSYIEETKNEKIARMNESLIDRIQEIVYNNKNIDEEFIETMIKGLELKSRTKYPFSTKELLTQSQESFMNNRFISIQERFKYFNQIQKLKESIRENSVKNEIKKSEINFLSLISTILSVIITILSTLGIFLKNKKNKEMEIESELIKTSDEIKESIINAVEFENRIGDLLHKLSSTIEKPTSQERGYDFLVNFNNHKYYIEVKATRDPITLPMIEQIIGRLRNLDGNLILISNKRLTQTAEKFIQNFNKLNEQKFISIVGNDIDEIEDKLREI</sequence>
<dbReference type="RefSeq" id="WP_135658022.1">
    <property type="nucleotide sequence ID" value="NZ_RQHF01000014.1"/>
</dbReference>
<comment type="caution">
    <text evidence="3">The sequence shown here is derived from an EMBL/GenBank/DDBJ whole genome shotgun (WGS) entry which is preliminary data.</text>
</comment>
<keyword evidence="1" id="KW-0472">Membrane</keyword>
<dbReference type="SUPFAM" id="SSF52980">
    <property type="entry name" value="Restriction endonuclease-like"/>
    <property type="match status" value="1"/>
</dbReference>
<keyword evidence="1" id="KW-1133">Transmembrane helix</keyword>
<dbReference type="EMBL" id="RQHF01000014">
    <property type="protein sequence ID" value="TGM58487.1"/>
    <property type="molecule type" value="Genomic_DNA"/>
</dbReference>
<feature type="transmembrane region" description="Helical" evidence="1">
    <location>
        <begin position="141"/>
        <end position="163"/>
    </location>
</feature>
<reference evidence="4" key="1">
    <citation type="journal article" date="2019" name="PLoS Negl. Trop. Dis.">
        <title>Revisiting the worldwide diversity of Leptospira species in the environment.</title>
        <authorList>
            <person name="Vincent A.T."/>
            <person name="Schiettekatte O."/>
            <person name="Bourhy P."/>
            <person name="Veyrier F.J."/>
            <person name="Picardeau M."/>
        </authorList>
    </citation>
    <scope>NUCLEOTIDE SEQUENCE [LARGE SCALE GENOMIC DNA]</scope>
    <source>
        <strain evidence="4">201601955</strain>
    </source>
</reference>
<evidence type="ECO:0000259" key="2">
    <source>
        <dbReference type="Pfam" id="PF04471"/>
    </source>
</evidence>